<protein>
    <recommendedName>
        <fullName evidence="1">Ysc84 actin-binding domain-containing protein</fullName>
    </recommendedName>
</protein>
<reference evidence="2" key="1">
    <citation type="submission" date="2019-03" db="EMBL/GenBank/DDBJ databases">
        <title>Metabolic reconstructions from genomes of highly enriched 'Candidatus Accumulibacter' and 'Candidatus Competibacter' bioreactor populations.</title>
        <authorList>
            <person name="Annavajhala M.K."/>
            <person name="Welles L."/>
            <person name="Abbas B."/>
            <person name="Sorokin D."/>
            <person name="Park H."/>
            <person name="Van Loosdrecht M."/>
            <person name="Chandran K."/>
        </authorList>
    </citation>
    <scope>NUCLEOTIDE SEQUENCE</scope>
    <source>
        <strain evidence="2">SBR_L</strain>
    </source>
</reference>
<keyword evidence="3" id="KW-1185">Reference proteome</keyword>
<gene>
    <name evidence="2" type="ORF">E4Q08_22595</name>
</gene>
<feature type="domain" description="Ysc84 actin-binding" evidence="1">
    <location>
        <begin position="15"/>
        <end position="104"/>
    </location>
</feature>
<evidence type="ECO:0000313" key="3">
    <source>
        <dbReference type="Proteomes" id="UP000886469"/>
    </source>
</evidence>
<dbReference type="Proteomes" id="UP000886469">
    <property type="component" value="Unassembled WGS sequence"/>
</dbReference>
<evidence type="ECO:0000313" key="2">
    <source>
        <dbReference type="EMBL" id="NMQ07826.1"/>
    </source>
</evidence>
<dbReference type="Pfam" id="PF04366">
    <property type="entry name" value="Ysc84"/>
    <property type="match status" value="1"/>
</dbReference>
<accession>A0ABX1TH83</accession>
<evidence type="ECO:0000259" key="1">
    <source>
        <dbReference type="Pfam" id="PF04366"/>
    </source>
</evidence>
<dbReference type="EMBL" id="SPMX01000097">
    <property type="protein sequence ID" value="NMQ07826.1"/>
    <property type="molecule type" value="Genomic_DNA"/>
</dbReference>
<proteinExistence type="predicted"/>
<comment type="caution">
    <text evidence="2">The sequence shown here is derived from an EMBL/GenBank/DDBJ whole genome shotgun (WGS) entry which is preliminary data.</text>
</comment>
<dbReference type="InterPro" id="IPR007461">
    <property type="entry name" value="Ysc84_actin-binding"/>
</dbReference>
<sequence>MTARRKKDVFMEMAQANIGAQVGASESETLIIFQTTKGMHEFIAKGWEFGGGGGIGAGAAGKTIGGQSGGNAIPHAKYYTLTKNGLQIGGAVAGTKFWRDSALN</sequence>
<name>A0ABX1TH83_9PROT</name>
<organism evidence="2 3">
    <name type="scientific">Candidatus Accumulibacter contiguus</name>
    <dbReference type="NCBI Taxonomy" id="2954381"/>
    <lineage>
        <taxon>Bacteria</taxon>
        <taxon>Pseudomonadati</taxon>
        <taxon>Pseudomonadota</taxon>
        <taxon>Betaproteobacteria</taxon>
        <taxon>Candidatus Accumulibacter</taxon>
    </lineage>
</organism>